<dbReference type="AlphaFoldDB" id="A0AAJ1U581"/>
<evidence type="ECO:0008006" key="4">
    <source>
        <dbReference type="Google" id="ProtNLM"/>
    </source>
</evidence>
<protein>
    <recommendedName>
        <fullName evidence="4">Secreted protein</fullName>
    </recommendedName>
</protein>
<feature type="signal peptide" evidence="1">
    <location>
        <begin position="1"/>
        <end position="19"/>
    </location>
</feature>
<keyword evidence="3" id="KW-1185">Reference proteome</keyword>
<name>A0AAJ1U581_9RHOB</name>
<dbReference type="RefSeq" id="WP_317624849.1">
    <property type="nucleotide sequence ID" value="NZ_JANFFA010000001.1"/>
</dbReference>
<proteinExistence type="predicted"/>
<reference evidence="2" key="1">
    <citation type="submission" date="2022-07" db="EMBL/GenBank/DDBJ databases">
        <authorList>
            <person name="Otstavnykh N."/>
            <person name="Isaeva M."/>
            <person name="Bystritskaya E."/>
        </authorList>
    </citation>
    <scope>NUCLEOTIDE SEQUENCE</scope>
    <source>
        <strain evidence="2">10Alg 79</strain>
    </source>
</reference>
<organism evidence="2 3">
    <name type="scientific">Rhodalgimonas zhirmunskyi</name>
    <dbReference type="NCBI Taxonomy" id="2964767"/>
    <lineage>
        <taxon>Bacteria</taxon>
        <taxon>Pseudomonadati</taxon>
        <taxon>Pseudomonadota</taxon>
        <taxon>Alphaproteobacteria</taxon>
        <taxon>Rhodobacterales</taxon>
        <taxon>Roseobacteraceae</taxon>
        <taxon>Rhodalgimonas</taxon>
    </lineage>
</organism>
<evidence type="ECO:0000313" key="3">
    <source>
        <dbReference type="Proteomes" id="UP001227162"/>
    </source>
</evidence>
<accession>A0AAJ1U581</accession>
<comment type="caution">
    <text evidence="2">The sequence shown here is derived from an EMBL/GenBank/DDBJ whole genome shotgun (WGS) entry which is preliminary data.</text>
</comment>
<dbReference type="EMBL" id="JANFFA010000001">
    <property type="protein sequence ID" value="MDQ2093254.1"/>
    <property type="molecule type" value="Genomic_DNA"/>
</dbReference>
<evidence type="ECO:0000313" key="2">
    <source>
        <dbReference type="EMBL" id="MDQ2093254.1"/>
    </source>
</evidence>
<sequence>MRPILALPFALMFAAPAGAFTAINGLDVTPVQGGFEVISRGGDGPRQVWCAAAEYAQRVKGASNNQRLFILRGYGPAESARGYRGVSFTLAPPQALADGPRPGSNGNYSVSMKTPGFNLSTAHAWQFCKDVLETDDDWPL</sequence>
<feature type="chain" id="PRO_5042501323" description="Secreted protein" evidence="1">
    <location>
        <begin position="20"/>
        <end position="140"/>
    </location>
</feature>
<gene>
    <name evidence="2" type="ORF">NOI20_03950</name>
</gene>
<keyword evidence="1" id="KW-0732">Signal</keyword>
<dbReference type="Proteomes" id="UP001227162">
    <property type="component" value="Unassembled WGS sequence"/>
</dbReference>
<evidence type="ECO:0000256" key="1">
    <source>
        <dbReference type="SAM" id="SignalP"/>
    </source>
</evidence>
<reference evidence="2" key="2">
    <citation type="submission" date="2023-04" db="EMBL/GenBank/DDBJ databases">
        <title>'Rhodoalgimonas zhirmunskyi' gen. nov., isolated from a red alga.</title>
        <authorList>
            <person name="Nedashkovskaya O.I."/>
            <person name="Otstavnykh N.Y."/>
            <person name="Bystritskaya E.P."/>
            <person name="Balabanova L.A."/>
            <person name="Isaeva M.P."/>
        </authorList>
    </citation>
    <scope>NUCLEOTIDE SEQUENCE</scope>
    <source>
        <strain evidence="2">10Alg 79</strain>
    </source>
</reference>